<dbReference type="InterPro" id="IPR018289">
    <property type="entry name" value="MULE_transposase_dom"/>
</dbReference>
<proteinExistence type="predicted"/>
<feature type="region of interest" description="Disordered" evidence="1">
    <location>
        <begin position="63"/>
        <end position="128"/>
    </location>
</feature>
<name>A0AAW2PMX3_SESRA</name>
<accession>A0AAW2PMX3</accession>
<gene>
    <name evidence="3" type="ORF">Sradi_4092600</name>
</gene>
<evidence type="ECO:0000256" key="1">
    <source>
        <dbReference type="SAM" id="MobiDB-lite"/>
    </source>
</evidence>
<feature type="compositionally biased region" description="Low complexity" evidence="1">
    <location>
        <begin position="63"/>
        <end position="74"/>
    </location>
</feature>
<feature type="compositionally biased region" description="Acidic residues" evidence="1">
    <location>
        <begin position="118"/>
        <end position="128"/>
    </location>
</feature>
<dbReference type="PANTHER" id="PTHR31973:SF195">
    <property type="entry name" value="MUDR FAMILY TRANSPOSASE"/>
    <property type="match status" value="1"/>
</dbReference>
<sequence length="387" mass="43875">MDMRRLMFLLKQRNYENTVLDDPAVGEWDTYMSMLTQDLPSLPIVTEAMGRFGLYENYSGSSSYASPSNYAGPSHDADPSLYTGPSNYAGPTSNASPSTYNEEDDDPESDSFLNNEPSDSEPDEVELEDQIDSNHENDDEVSIDVMMDVLGNNVDAHGNNADVPTTTVQDHFDLNMPTVSVPHSNLYPVLPLAFALVDEETLASWIWFLQILAKHFLHGEDDRVCLILDRQGGLINDINFVSAFRFPRGVYRFCLRHICSNFNNKYKNVQLKDLCWRAGAELSAHKFNRIMEEIKDLNEEAYDWLRKFNKTQWTLAHDGGWRTGILTTNISKACTTRANRMITAIQQWAGYAFRSFEARQAEAVQYIVQKFDYNQQSASVITTSTTG</sequence>
<feature type="compositionally biased region" description="Polar residues" evidence="1">
    <location>
        <begin position="83"/>
        <end position="100"/>
    </location>
</feature>
<comment type="caution">
    <text evidence="3">The sequence shown here is derived from an EMBL/GenBank/DDBJ whole genome shotgun (WGS) entry which is preliminary data.</text>
</comment>
<feature type="domain" description="MULE transposase" evidence="2">
    <location>
        <begin position="186"/>
        <end position="261"/>
    </location>
</feature>
<dbReference type="Pfam" id="PF10551">
    <property type="entry name" value="MULE"/>
    <property type="match status" value="1"/>
</dbReference>
<dbReference type="AlphaFoldDB" id="A0AAW2PMX3"/>
<dbReference type="PANTHER" id="PTHR31973">
    <property type="entry name" value="POLYPROTEIN, PUTATIVE-RELATED"/>
    <property type="match status" value="1"/>
</dbReference>
<reference evidence="3" key="2">
    <citation type="journal article" date="2024" name="Plant">
        <title>Genomic evolution and insights into agronomic trait innovations of Sesamum species.</title>
        <authorList>
            <person name="Miao H."/>
            <person name="Wang L."/>
            <person name="Qu L."/>
            <person name="Liu H."/>
            <person name="Sun Y."/>
            <person name="Le M."/>
            <person name="Wang Q."/>
            <person name="Wei S."/>
            <person name="Zheng Y."/>
            <person name="Lin W."/>
            <person name="Duan Y."/>
            <person name="Cao H."/>
            <person name="Xiong S."/>
            <person name="Wang X."/>
            <person name="Wei L."/>
            <person name="Li C."/>
            <person name="Ma Q."/>
            <person name="Ju M."/>
            <person name="Zhao R."/>
            <person name="Li G."/>
            <person name="Mu C."/>
            <person name="Tian Q."/>
            <person name="Mei H."/>
            <person name="Zhang T."/>
            <person name="Gao T."/>
            <person name="Zhang H."/>
        </authorList>
    </citation>
    <scope>NUCLEOTIDE SEQUENCE</scope>
    <source>
        <strain evidence="3">G02</strain>
    </source>
</reference>
<evidence type="ECO:0000259" key="2">
    <source>
        <dbReference type="Pfam" id="PF10551"/>
    </source>
</evidence>
<reference evidence="3" key="1">
    <citation type="submission" date="2020-06" db="EMBL/GenBank/DDBJ databases">
        <authorList>
            <person name="Li T."/>
            <person name="Hu X."/>
            <person name="Zhang T."/>
            <person name="Song X."/>
            <person name="Zhang H."/>
            <person name="Dai N."/>
            <person name="Sheng W."/>
            <person name="Hou X."/>
            <person name="Wei L."/>
        </authorList>
    </citation>
    <scope>NUCLEOTIDE SEQUENCE</scope>
    <source>
        <strain evidence="3">G02</strain>
        <tissue evidence="3">Leaf</tissue>
    </source>
</reference>
<protein>
    <recommendedName>
        <fullName evidence="2">MULE transposase domain-containing protein</fullName>
    </recommendedName>
</protein>
<evidence type="ECO:0000313" key="3">
    <source>
        <dbReference type="EMBL" id="KAL0356457.1"/>
    </source>
</evidence>
<organism evidence="3">
    <name type="scientific">Sesamum radiatum</name>
    <name type="common">Black benniseed</name>
    <dbReference type="NCBI Taxonomy" id="300843"/>
    <lineage>
        <taxon>Eukaryota</taxon>
        <taxon>Viridiplantae</taxon>
        <taxon>Streptophyta</taxon>
        <taxon>Embryophyta</taxon>
        <taxon>Tracheophyta</taxon>
        <taxon>Spermatophyta</taxon>
        <taxon>Magnoliopsida</taxon>
        <taxon>eudicotyledons</taxon>
        <taxon>Gunneridae</taxon>
        <taxon>Pentapetalae</taxon>
        <taxon>asterids</taxon>
        <taxon>lamiids</taxon>
        <taxon>Lamiales</taxon>
        <taxon>Pedaliaceae</taxon>
        <taxon>Sesamum</taxon>
    </lineage>
</organism>
<dbReference type="EMBL" id="JACGWJ010000017">
    <property type="protein sequence ID" value="KAL0356457.1"/>
    <property type="molecule type" value="Genomic_DNA"/>
</dbReference>